<accession>A0A0J7KB65</accession>
<keyword evidence="6" id="KW-1185">Reference proteome</keyword>
<evidence type="ECO:0000313" key="6">
    <source>
        <dbReference type="Proteomes" id="UP000036403"/>
    </source>
</evidence>
<dbReference type="SMART" id="SM00491">
    <property type="entry name" value="HELICc2"/>
    <property type="match status" value="1"/>
</dbReference>
<keyword evidence="5" id="KW-0347">Helicase</keyword>
<protein>
    <submittedName>
        <fullName evidence="5">Atp-dependent helicase</fullName>
    </submittedName>
</protein>
<evidence type="ECO:0000256" key="3">
    <source>
        <dbReference type="ARBA" id="ARBA00022840"/>
    </source>
</evidence>
<dbReference type="Gene3D" id="3.40.50.300">
    <property type="entry name" value="P-loop containing nucleotide triphosphate hydrolases"/>
    <property type="match status" value="2"/>
</dbReference>
<gene>
    <name evidence="5" type="ORF">RF55_13175</name>
</gene>
<keyword evidence="3" id="KW-0067">ATP-binding</keyword>
<dbReference type="OrthoDB" id="449498at2759"/>
<evidence type="ECO:0000259" key="4">
    <source>
        <dbReference type="PROSITE" id="PS51193"/>
    </source>
</evidence>
<dbReference type="STRING" id="67767.A0A0J7KB65"/>
<dbReference type="AlphaFoldDB" id="A0A0J7KB65"/>
<comment type="caution">
    <text evidence="5">The sequence shown here is derived from an EMBL/GenBank/DDBJ whole genome shotgun (WGS) entry which is preliminary data.</text>
</comment>
<dbReference type="PANTHER" id="PTHR11472:SF34">
    <property type="entry name" value="REGULATOR OF TELOMERE ELONGATION HELICASE 1"/>
    <property type="match status" value="1"/>
</dbReference>
<keyword evidence="2" id="KW-0378">Hydrolase</keyword>
<dbReference type="InterPro" id="IPR006555">
    <property type="entry name" value="ATP-dep_Helicase_C"/>
</dbReference>
<dbReference type="EMBL" id="LBMM01010352">
    <property type="protein sequence ID" value="KMQ87522.1"/>
    <property type="molecule type" value="Genomic_DNA"/>
</dbReference>
<name>A0A0J7KB65_LASNI</name>
<dbReference type="InterPro" id="IPR014013">
    <property type="entry name" value="Helic_SF1/SF2_ATP-bd_DinG/Rad3"/>
</dbReference>
<dbReference type="GO" id="GO:0003678">
    <property type="term" value="F:DNA helicase activity"/>
    <property type="evidence" value="ECO:0007669"/>
    <property type="project" value="TreeGrafter"/>
</dbReference>
<dbReference type="SUPFAM" id="SSF52540">
    <property type="entry name" value="P-loop containing nucleoside triphosphate hydrolases"/>
    <property type="match status" value="2"/>
</dbReference>
<dbReference type="InterPro" id="IPR027417">
    <property type="entry name" value="P-loop_NTPase"/>
</dbReference>
<dbReference type="GO" id="GO:0006139">
    <property type="term" value="P:nucleobase-containing compound metabolic process"/>
    <property type="evidence" value="ECO:0007669"/>
    <property type="project" value="InterPro"/>
</dbReference>
<feature type="domain" description="Helicase ATP-binding" evidence="4">
    <location>
        <begin position="37"/>
        <end position="325"/>
    </location>
</feature>
<evidence type="ECO:0000256" key="1">
    <source>
        <dbReference type="ARBA" id="ARBA00022741"/>
    </source>
</evidence>
<keyword evidence="1" id="KW-0547">Nucleotide-binding</keyword>
<dbReference type="PANTHER" id="PTHR11472">
    <property type="entry name" value="DNA REPAIR DEAD HELICASE RAD3/XP-D SUBFAMILY MEMBER"/>
    <property type="match status" value="1"/>
</dbReference>
<dbReference type="PROSITE" id="PS51193">
    <property type="entry name" value="HELICASE_ATP_BIND_2"/>
    <property type="match status" value="1"/>
</dbReference>
<reference evidence="5 6" key="1">
    <citation type="submission" date="2015-04" db="EMBL/GenBank/DDBJ databases">
        <title>Lasius niger genome sequencing.</title>
        <authorList>
            <person name="Konorov E.A."/>
            <person name="Nikitin M.A."/>
            <person name="Kirill M.V."/>
            <person name="Chang P."/>
        </authorList>
    </citation>
    <scope>NUCLEOTIDE SEQUENCE [LARGE SCALE GENOMIC DNA]</scope>
    <source>
        <tissue evidence="5">Whole</tissue>
    </source>
</reference>
<dbReference type="Proteomes" id="UP000036403">
    <property type="component" value="Unassembled WGS sequence"/>
</dbReference>
<dbReference type="GO" id="GO:0016818">
    <property type="term" value="F:hydrolase activity, acting on acid anhydrides, in phosphorus-containing anhydrides"/>
    <property type="evidence" value="ECO:0007669"/>
    <property type="project" value="InterPro"/>
</dbReference>
<proteinExistence type="predicted"/>
<dbReference type="InterPro" id="IPR045028">
    <property type="entry name" value="DinG/Rad3-like"/>
</dbReference>
<dbReference type="GO" id="GO:0003676">
    <property type="term" value="F:nucleic acid binding"/>
    <property type="evidence" value="ECO:0007669"/>
    <property type="project" value="InterPro"/>
</dbReference>
<sequence length="784" mass="89787">MWHSLQIWKDLSEWEDAPPPSPSKRIPLQEEESKTELVRLLRENKTRRPAQENFSEKIAKIFSLPQKESSPFLLLAEAETGTGKTLGYLAAAHLWAEKNEGCVWISTYTKHLQRQVEAELSRFYPDLSERNQQAVVLKGRENYLCLLKLQEIVLPLFLRAQGNPKSVLPAAVPFALLLNWIKSTNEGDMKGGDLAGWFSHLYGFSYLYQLTDREGECLHSGCLFYQRCFYEHINRKALHARLVISNHALTLIRLAQGADREGMPALPAQHFIFDESHHLQMAADNVFALELSLKGLSDFRDRLLGSPAQSKRRKFKSLHHYLKPLFSEFSELETSLSEVETIARKILPSATVLHKFFMSETEEVAENEVSLEFFKAIAYQLDAYEPTDLETGAFERETNFYPSMEEVTAASVDFLKSLEKLLEKFTKFYKLLSNLPLQEEPEESETRTAVEIVGNRLKYYLLPALNAWVAMLKPLPTIEGQTAERLRIIRGDWESADDFHKRWKNVRLCENWIDPTLPLSALLENQALGVAYVSGTFRPYKPSKIEDERESSWHPAKRRTGSLHINGITNFDFQKSPFNYKEQAKIFVITDVGYSIRELADAYQKLFMTAKGGALGLFTAIARLQKAYHYIAPNLSKAGIDLYAQHVSGADNTQLVDVFRQNEQSCLLGTDAMRDGIDIPGRSLQLVVMEKVPWPRSDILHRERKKQIHTQEKVKLEDEEAALRLRQAFGRLIRKSEDKGVFVILDKRTPSRLLKALPEEIEVEKIPLKEALEKIQDFLGDKLS</sequence>
<dbReference type="PaxDb" id="67767-A0A0J7KB65"/>
<dbReference type="Pfam" id="PF13307">
    <property type="entry name" value="Helicase_C_2"/>
    <property type="match status" value="1"/>
</dbReference>
<evidence type="ECO:0000313" key="5">
    <source>
        <dbReference type="EMBL" id="KMQ87522.1"/>
    </source>
</evidence>
<organism evidence="5 6">
    <name type="scientific">Lasius niger</name>
    <name type="common">Black garden ant</name>
    <dbReference type="NCBI Taxonomy" id="67767"/>
    <lineage>
        <taxon>Eukaryota</taxon>
        <taxon>Metazoa</taxon>
        <taxon>Ecdysozoa</taxon>
        <taxon>Arthropoda</taxon>
        <taxon>Hexapoda</taxon>
        <taxon>Insecta</taxon>
        <taxon>Pterygota</taxon>
        <taxon>Neoptera</taxon>
        <taxon>Endopterygota</taxon>
        <taxon>Hymenoptera</taxon>
        <taxon>Apocrita</taxon>
        <taxon>Aculeata</taxon>
        <taxon>Formicoidea</taxon>
        <taxon>Formicidae</taxon>
        <taxon>Formicinae</taxon>
        <taxon>Lasius</taxon>
        <taxon>Lasius</taxon>
    </lineage>
</organism>
<dbReference type="GO" id="GO:0005524">
    <property type="term" value="F:ATP binding"/>
    <property type="evidence" value="ECO:0007669"/>
    <property type="project" value="UniProtKB-KW"/>
</dbReference>
<evidence type="ECO:0000256" key="2">
    <source>
        <dbReference type="ARBA" id="ARBA00022801"/>
    </source>
</evidence>